<dbReference type="EMBL" id="JAAJBV010000001">
    <property type="protein sequence ID" value="NHM03201.1"/>
    <property type="molecule type" value="Genomic_DNA"/>
</dbReference>
<dbReference type="InterPro" id="IPR026444">
    <property type="entry name" value="Secre_tail"/>
</dbReference>
<accession>A0ABX0I7U5</accession>
<dbReference type="Proteomes" id="UP000761423">
    <property type="component" value="Unassembled WGS sequence"/>
</dbReference>
<feature type="domain" description="Secretion system C-terminal sorting" evidence="4">
    <location>
        <begin position="496"/>
        <end position="565"/>
    </location>
</feature>
<evidence type="ECO:0000313" key="5">
    <source>
        <dbReference type="EMBL" id="NHM03201.1"/>
    </source>
</evidence>
<gene>
    <name evidence="5" type="ORF">G4L40_00630</name>
</gene>
<evidence type="ECO:0000313" key="6">
    <source>
        <dbReference type="Proteomes" id="UP000761423"/>
    </source>
</evidence>
<keyword evidence="6" id="KW-1185">Reference proteome</keyword>
<feature type="signal peptide" evidence="2">
    <location>
        <begin position="1"/>
        <end position="18"/>
    </location>
</feature>
<dbReference type="NCBIfam" id="TIGR04183">
    <property type="entry name" value="Por_Secre_tail"/>
    <property type="match status" value="1"/>
</dbReference>
<sequence>MKKLYTFLLLSFSFVSFSQGTINFDDVAKWTQGGGGSIPFTSYSDHGYVDGVFSAIGTSVIRNTAAAQDGFVGAQGTYSFRLNQTSTTDITITIASGGVGNFSFSTRRWDSAPATNFIVEYSTDNGSSWTTSSVIDATLTNDSNWKTVAGIINSSNANIKIRIKSNGTTERLMIDDFVWTAPTSNPTLVVSSPTNGALYNPATTNVNINFAVSNFTIATVGNGDGHLNYSINGGPVLSKFDNTAITLTSLTPGTYNLTLELVDAGNAPLSPAVTTTLNFTIQTYNVVSNINAVRLDVLNNGIGRYYEITGEAIVTYARPTRNQKYIQDASAAILIDDASNIITNPFVIGDGITSLKGQTTYFNGVLQIVPLANNTPSSTGNVITPQLVTLNDINTSIEQYESELVKINNVTFADGNGTNTFVVNTNYSITDGNTLNFRTLFSEVDYVVNANTIPSTPYSIVVLVAKNVTTPQVVARSLADVTLSSTSFDNIDGLTMYPNPLSGNTLYLTSTANADMSVQIFDLLGKEVVKANVINNTVNVAKLTAGVYVVKIIEEGKTATRKLVIK</sequence>
<protein>
    <submittedName>
        <fullName evidence="5">T9SS type A sorting domain-containing protein</fullName>
    </submittedName>
</protein>
<dbReference type="RefSeq" id="WP_166234998.1">
    <property type="nucleotide sequence ID" value="NZ_JAAJBV010000001.1"/>
</dbReference>
<keyword evidence="1 2" id="KW-0732">Signal</keyword>
<proteinExistence type="predicted"/>
<feature type="domain" description="DUF5689" evidence="3">
    <location>
        <begin position="323"/>
        <end position="481"/>
    </location>
</feature>
<dbReference type="Pfam" id="PF18942">
    <property type="entry name" value="DUF5689"/>
    <property type="match status" value="1"/>
</dbReference>
<evidence type="ECO:0000259" key="4">
    <source>
        <dbReference type="Pfam" id="PF18962"/>
    </source>
</evidence>
<evidence type="ECO:0000259" key="3">
    <source>
        <dbReference type="Pfam" id="PF18942"/>
    </source>
</evidence>
<dbReference type="InterPro" id="IPR043744">
    <property type="entry name" value="DUF5689"/>
</dbReference>
<name>A0ABX0I7U5_9FLAO</name>
<evidence type="ECO:0000256" key="2">
    <source>
        <dbReference type="SAM" id="SignalP"/>
    </source>
</evidence>
<organism evidence="5 6">
    <name type="scientific">Flavobacterium celericrescens</name>
    <dbReference type="NCBI Taxonomy" id="2709780"/>
    <lineage>
        <taxon>Bacteria</taxon>
        <taxon>Pseudomonadati</taxon>
        <taxon>Bacteroidota</taxon>
        <taxon>Flavobacteriia</taxon>
        <taxon>Flavobacteriales</taxon>
        <taxon>Flavobacteriaceae</taxon>
        <taxon>Flavobacterium</taxon>
    </lineage>
</organism>
<dbReference type="Pfam" id="PF18962">
    <property type="entry name" value="Por_Secre_tail"/>
    <property type="match status" value="1"/>
</dbReference>
<evidence type="ECO:0000256" key="1">
    <source>
        <dbReference type="ARBA" id="ARBA00022729"/>
    </source>
</evidence>
<reference evidence="5 6" key="1">
    <citation type="submission" date="2020-02" db="EMBL/GenBank/DDBJ databases">
        <authorList>
            <person name="Chen W.-M."/>
        </authorList>
    </citation>
    <scope>NUCLEOTIDE SEQUENCE [LARGE SCALE GENOMIC DNA]</scope>
    <source>
        <strain evidence="5 6">TWA-26</strain>
    </source>
</reference>
<comment type="caution">
    <text evidence="5">The sequence shown here is derived from an EMBL/GenBank/DDBJ whole genome shotgun (WGS) entry which is preliminary data.</text>
</comment>
<feature type="chain" id="PRO_5046993365" evidence="2">
    <location>
        <begin position="19"/>
        <end position="566"/>
    </location>
</feature>